<evidence type="ECO:0000256" key="6">
    <source>
        <dbReference type="SAM" id="MobiDB-lite"/>
    </source>
</evidence>
<evidence type="ECO:0000256" key="1">
    <source>
        <dbReference type="ARBA" id="ARBA00022741"/>
    </source>
</evidence>
<organism evidence="9 10">
    <name type="scientific">Oleidesulfovibrio alaskensis (strain ATCC BAA-1058 / DSM 17464 / G20)</name>
    <name type="common">Desulfovibrio alaskensis</name>
    <dbReference type="NCBI Taxonomy" id="207559"/>
    <lineage>
        <taxon>Bacteria</taxon>
        <taxon>Pseudomonadati</taxon>
        <taxon>Thermodesulfobacteriota</taxon>
        <taxon>Desulfovibrionia</taxon>
        <taxon>Desulfovibrionales</taxon>
        <taxon>Desulfovibrionaceae</taxon>
        <taxon>Oleidesulfovibrio</taxon>
    </lineage>
</organism>
<dbReference type="InterPro" id="IPR036388">
    <property type="entry name" value="WH-like_DNA-bd_sf"/>
</dbReference>
<dbReference type="eggNOG" id="COG2204">
    <property type="taxonomic scope" value="Bacteria"/>
</dbReference>
<dbReference type="InterPro" id="IPR002078">
    <property type="entry name" value="Sigma_54_int"/>
</dbReference>
<evidence type="ECO:0000256" key="4">
    <source>
        <dbReference type="ARBA" id="ARBA00023125"/>
    </source>
</evidence>
<feature type="region of interest" description="Disordered" evidence="6">
    <location>
        <begin position="723"/>
        <end position="772"/>
    </location>
</feature>
<dbReference type="InterPro" id="IPR025944">
    <property type="entry name" value="Sigma_54_int_dom_CS"/>
</dbReference>
<dbReference type="STRING" id="207559.Dde_0697"/>
<dbReference type="GO" id="GO:0003677">
    <property type="term" value="F:DNA binding"/>
    <property type="evidence" value="ECO:0007669"/>
    <property type="project" value="UniProtKB-KW"/>
</dbReference>
<dbReference type="GO" id="GO:0005524">
    <property type="term" value="F:ATP binding"/>
    <property type="evidence" value="ECO:0007669"/>
    <property type="project" value="UniProtKB-KW"/>
</dbReference>
<dbReference type="Gene3D" id="1.10.10.10">
    <property type="entry name" value="Winged helix-like DNA-binding domain superfamily/Winged helix DNA-binding domain"/>
    <property type="match status" value="1"/>
</dbReference>
<dbReference type="PANTHER" id="PTHR32071:SF117">
    <property type="entry name" value="PTS-DEPENDENT DIHYDROXYACETONE KINASE OPERON REGULATORY PROTEIN-RELATED"/>
    <property type="match status" value="1"/>
</dbReference>
<gene>
    <name evidence="9" type="ordered locus">Dde_0697</name>
</gene>
<dbReference type="HOGENOM" id="CLU_334863_0_0_7"/>
<evidence type="ECO:0000313" key="9">
    <source>
        <dbReference type="EMBL" id="ABB37498.1"/>
    </source>
</evidence>
<dbReference type="FunFam" id="3.40.50.300:FF:000006">
    <property type="entry name" value="DNA-binding transcriptional regulator NtrC"/>
    <property type="match status" value="1"/>
</dbReference>
<keyword evidence="1" id="KW-0547">Nucleotide-binding</keyword>
<keyword evidence="7" id="KW-1133">Transmembrane helix</keyword>
<accession>Q314Z8</accession>
<dbReference type="RefSeq" id="WP_011366781.1">
    <property type="nucleotide sequence ID" value="NC_007519.1"/>
</dbReference>
<evidence type="ECO:0000259" key="8">
    <source>
        <dbReference type="PROSITE" id="PS50045"/>
    </source>
</evidence>
<keyword evidence="4" id="KW-0238">DNA-binding</keyword>
<dbReference type="PROSITE" id="PS00688">
    <property type="entry name" value="SIGMA54_INTERACT_3"/>
    <property type="match status" value="1"/>
</dbReference>
<keyword evidence="3" id="KW-0805">Transcription regulation</keyword>
<keyword evidence="10" id="KW-1185">Reference proteome</keyword>
<dbReference type="PANTHER" id="PTHR32071">
    <property type="entry name" value="TRANSCRIPTIONAL REGULATORY PROTEIN"/>
    <property type="match status" value="1"/>
</dbReference>
<dbReference type="InterPro" id="IPR027417">
    <property type="entry name" value="P-loop_NTPase"/>
</dbReference>
<dbReference type="Gene3D" id="3.40.50.300">
    <property type="entry name" value="P-loop containing nucleotide triphosphate hydrolases"/>
    <property type="match status" value="1"/>
</dbReference>
<evidence type="ECO:0000256" key="7">
    <source>
        <dbReference type="SAM" id="Phobius"/>
    </source>
</evidence>
<dbReference type="Gene3D" id="6.10.340.10">
    <property type="match status" value="1"/>
</dbReference>
<protein>
    <submittedName>
        <fullName evidence="9">Sigma 54 interacting domain protein</fullName>
    </submittedName>
</protein>
<feature type="domain" description="Sigma-54 factor interaction" evidence="8">
    <location>
        <begin position="465"/>
        <end position="694"/>
    </location>
</feature>
<dbReference type="CDD" id="cd00009">
    <property type="entry name" value="AAA"/>
    <property type="match status" value="1"/>
</dbReference>
<dbReference type="AlphaFoldDB" id="Q314Z8"/>
<dbReference type="KEGG" id="dde:Dde_0697"/>
<reference evidence="9 10" key="1">
    <citation type="journal article" date="2011" name="J. Bacteriol.">
        <title>Complete genome sequence and updated annotation of Desulfovibrio alaskensis G20.</title>
        <authorList>
            <person name="Hauser L.J."/>
            <person name="Land M.L."/>
            <person name="Brown S.D."/>
            <person name="Larimer F."/>
            <person name="Keller K.L."/>
            <person name="Rapp-Giles B.J."/>
            <person name="Price M.N."/>
            <person name="Lin M."/>
            <person name="Bruce D.C."/>
            <person name="Detter J.C."/>
            <person name="Tapia R."/>
            <person name="Han C.S."/>
            <person name="Goodwin L.A."/>
            <person name="Cheng J.F."/>
            <person name="Pitluck S."/>
            <person name="Copeland A."/>
            <person name="Lucas S."/>
            <person name="Nolan M."/>
            <person name="Lapidus A.L."/>
            <person name="Palumbo A.V."/>
            <person name="Wall J.D."/>
        </authorList>
    </citation>
    <scope>NUCLEOTIDE SEQUENCE [LARGE SCALE GENOMIC DNA]</scope>
    <source>
        <strain evidence="10">ATCC BAA 1058 / DSM 17464 / G20</strain>
    </source>
</reference>
<keyword evidence="7" id="KW-0472">Membrane</keyword>
<name>Q314Z8_OLEA2</name>
<dbReference type="Pfam" id="PF25601">
    <property type="entry name" value="AAA_lid_14"/>
    <property type="match status" value="1"/>
</dbReference>
<proteinExistence type="predicted"/>
<feature type="transmembrane region" description="Helical" evidence="7">
    <location>
        <begin position="351"/>
        <end position="372"/>
    </location>
</feature>
<evidence type="ECO:0000313" key="10">
    <source>
        <dbReference type="Proteomes" id="UP000002710"/>
    </source>
</evidence>
<sequence>MFLEKKPISQILLLFTAPLLLLLVGLQGGVALYFSFDALQMALGRAVQTRTMAVSYEISSYLQKVRYNALLLADFAATDEGLGGYLNRVGGLVESNAVEVVVVLADGRRAHYVRSGEHASGVWRDSGEIGGRPDGYDFLSRDIKGLRVGEVAVSRVVPARVLVQGPFESELTSMPVIRFSTPVKGPDGGVGGALSLLVAADHLGTILTYLQSDDSPLQSFQRRPARRFSYFADPRGWILYESASEQNKTCQPVQSRQDVRGTLGLPGMAGAFLPSDEYRSFWSGIAGARKKEPSLTQHWEHGDGLFFPTIMMEAGAPVLYRISDDAPPQVWGVAFSVDRSLLPHVLGSRQAAILCAVGVAVLAVSALVLYFVGRFCGAPLLRLARRVESAALQPSPEPVEEVFRGYEVQTLQRAVNAMIRTMGLQAAEIEEKTRKLTHYANLQQVDFAEELSPAQEFEHSALGVLKGSSESIRRLKADIGRAAQVDADILIEGETGTGKQLTAEAVHKASRRCNGPLVPINCGALDENLLLDALFGHRKGAYSGAETDRDGAFVHAHGGTLFLDEIQSASSKVQQALLRAIASRRIRPLGADAEYAVDVRVICATNVDLQEEIAAGRFRQDLYYRIKVLSLRTPPLREHLESIPALTAFFLDRAREVLGLPHLALTKGAMQTLMQYSWPGNVRELENCILQAAVNAREGLIHSADIPVGRAGEPAAGASQWRPFAAGQGHGADGERRDAGRASVPAGGQGDEPFSATGQAMPEAPPARGPVRGGQVVPAGVKDAGLQGLNERQIKALEHLRTHRSMTRREYMALFTYDISDRTAGRDLQGLFERGLVTRSGAGPATAYRLAV</sequence>
<dbReference type="SMART" id="SM00382">
    <property type="entry name" value="AAA"/>
    <property type="match status" value="1"/>
</dbReference>
<dbReference type="EMBL" id="CP000112">
    <property type="protein sequence ID" value="ABB37498.1"/>
    <property type="molecule type" value="Genomic_DNA"/>
</dbReference>
<dbReference type="PROSITE" id="PS00676">
    <property type="entry name" value="SIGMA54_INTERACT_2"/>
    <property type="match status" value="1"/>
</dbReference>
<dbReference type="GO" id="GO:0006355">
    <property type="term" value="P:regulation of DNA-templated transcription"/>
    <property type="evidence" value="ECO:0007669"/>
    <property type="project" value="InterPro"/>
</dbReference>
<dbReference type="InterPro" id="IPR003593">
    <property type="entry name" value="AAA+_ATPase"/>
</dbReference>
<dbReference type="InterPro" id="IPR025943">
    <property type="entry name" value="Sigma_54_int_dom_ATP-bd_2"/>
</dbReference>
<keyword evidence="2" id="KW-0067">ATP-binding</keyword>
<dbReference type="Gene3D" id="1.10.8.60">
    <property type="match status" value="1"/>
</dbReference>
<dbReference type="SUPFAM" id="SSF52540">
    <property type="entry name" value="P-loop containing nucleoside triphosphate hydrolases"/>
    <property type="match status" value="1"/>
</dbReference>
<evidence type="ECO:0000256" key="2">
    <source>
        <dbReference type="ARBA" id="ARBA00022840"/>
    </source>
</evidence>
<evidence type="ECO:0000256" key="3">
    <source>
        <dbReference type="ARBA" id="ARBA00023015"/>
    </source>
</evidence>
<keyword evidence="7" id="KW-0812">Transmembrane</keyword>
<dbReference type="Proteomes" id="UP000002710">
    <property type="component" value="Chromosome"/>
</dbReference>
<dbReference type="PROSITE" id="PS50045">
    <property type="entry name" value="SIGMA54_INTERACT_4"/>
    <property type="match status" value="1"/>
</dbReference>
<dbReference type="InterPro" id="IPR058031">
    <property type="entry name" value="AAA_lid_NorR"/>
</dbReference>
<dbReference type="Pfam" id="PF00158">
    <property type="entry name" value="Sigma54_activat"/>
    <property type="match status" value="1"/>
</dbReference>
<evidence type="ECO:0000256" key="5">
    <source>
        <dbReference type="ARBA" id="ARBA00023163"/>
    </source>
</evidence>
<keyword evidence="5" id="KW-0804">Transcription</keyword>